<feature type="region of interest" description="Disordered" evidence="4">
    <location>
        <begin position="249"/>
        <end position="268"/>
    </location>
</feature>
<feature type="region of interest" description="Disordered" evidence="4">
    <location>
        <begin position="47"/>
        <end position="78"/>
    </location>
</feature>
<keyword evidence="5" id="KW-0732">Signal</keyword>
<evidence type="ECO:0000313" key="8">
    <source>
        <dbReference type="Proteomes" id="UP000184226"/>
    </source>
</evidence>
<dbReference type="PANTHER" id="PTHR47245">
    <property type="entry name" value="PEPTIDYLPROLYL ISOMERASE"/>
    <property type="match status" value="1"/>
</dbReference>
<evidence type="ECO:0000256" key="1">
    <source>
        <dbReference type="ARBA" id="ARBA00007656"/>
    </source>
</evidence>
<dbReference type="EMBL" id="FQXE01000002">
    <property type="protein sequence ID" value="SHH24799.1"/>
    <property type="molecule type" value="Genomic_DNA"/>
</dbReference>
<proteinExistence type="inferred from homology"/>
<dbReference type="InterPro" id="IPR027304">
    <property type="entry name" value="Trigger_fact/SurA_dom_sf"/>
</dbReference>
<gene>
    <name evidence="7" type="ORF">SAMN04488135_102555</name>
</gene>
<accession>A0A1M5RFM2</accession>
<evidence type="ECO:0000256" key="3">
    <source>
        <dbReference type="PROSITE-ProRule" id="PRU00278"/>
    </source>
</evidence>
<evidence type="ECO:0000256" key="4">
    <source>
        <dbReference type="SAM" id="MobiDB-lite"/>
    </source>
</evidence>
<comment type="similarity">
    <text evidence="1">Belongs to the PpiC/parvulin rotamase family.</text>
</comment>
<dbReference type="PANTHER" id="PTHR47245:SF3">
    <property type="entry name" value="PEPTIDYL-PROLYL CIS-TRANS ISOMERASE, PPIC-TYPE-RELATED"/>
    <property type="match status" value="1"/>
</dbReference>
<dbReference type="Gene3D" id="3.10.50.40">
    <property type="match status" value="1"/>
</dbReference>
<evidence type="ECO:0000256" key="2">
    <source>
        <dbReference type="ARBA" id="ARBA00023235"/>
    </source>
</evidence>
<dbReference type="InterPro" id="IPR046357">
    <property type="entry name" value="PPIase_dom_sf"/>
</dbReference>
<dbReference type="PROSITE" id="PS01096">
    <property type="entry name" value="PPIC_PPIASE_1"/>
    <property type="match status" value="1"/>
</dbReference>
<dbReference type="PROSITE" id="PS50198">
    <property type="entry name" value="PPIC_PPIASE_2"/>
    <property type="match status" value="1"/>
</dbReference>
<dbReference type="OrthoDB" id="9812372at2"/>
<evidence type="ECO:0000259" key="6">
    <source>
        <dbReference type="PROSITE" id="PS50198"/>
    </source>
</evidence>
<dbReference type="Pfam" id="PF00639">
    <property type="entry name" value="Rotamase"/>
    <property type="match status" value="1"/>
</dbReference>
<dbReference type="InterPro" id="IPR000297">
    <property type="entry name" value="PPIase_PpiC"/>
</dbReference>
<feature type="chain" id="PRO_5011957376" evidence="5">
    <location>
        <begin position="41"/>
        <end position="355"/>
    </location>
</feature>
<dbReference type="InterPro" id="IPR050245">
    <property type="entry name" value="PrsA_foldase"/>
</dbReference>
<dbReference type="SUPFAM" id="SSF54534">
    <property type="entry name" value="FKBP-like"/>
    <property type="match status" value="1"/>
</dbReference>
<dbReference type="Proteomes" id="UP000184226">
    <property type="component" value="Unassembled WGS sequence"/>
</dbReference>
<keyword evidence="2 3" id="KW-0413">Isomerase</keyword>
<dbReference type="GO" id="GO:0003755">
    <property type="term" value="F:peptidyl-prolyl cis-trans isomerase activity"/>
    <property type="evidence" value="ECO:0007669"/>
    <property type="project" value="UniProtKB-KW"/>
</dbReference>
<protein>
    <submittedName>
        <fullName evidence="7">Peptidylprolyl isomerase</fullName>
    </submittedName>
</protein>
<dbReference type="RefSeq" id="WP_073102147.1">
    <property type="nucleotide sequence ID" value="NZ_FQXE01000002.1"/>
</dbReference>
<feature type="signal peptide" evidence="5">
    <location>
        <begin position="1"/>
        <end position="40"/>
    </location>
</feature>
<sequence length="355" mass="37985">MTTVLRPDDRPRTRLRGSTLYRALRSGAALAVFSCLTALAMAAAASPAARQVEKPSRQAGKVPGAAQARDDGSPPVARMGSATITQAELQDMLQQIPPTQRMQLAARREALEDLLWQRLAERYLVRDARKANWAQQPQVKAQIDAAARELSDRIVAATYLQQQAKVPDAYPSQDELKAAYAKLAPPPSAPATYALAQIFLKRPAPGDSDSTKAMEALRAQAKALAAQARAAGGDFAQLAKAHSQDAASAAQGGALSPQPQPLARMRPAAAKAAGTLNVGEVSDPVETAQGLFIFKLLDKQVERPIPLAELEPMLRQAMRADLARRNERAYLESIAARGDMHVDDAALAAAVERLP</sequence>
<keyword evidence="3" id="KW-0697">Rotamase</keyword>
<name>A0A1M5RFM2_9BURK</name>
<organism evidence="7 8">
    <name type="scientific">Pollutimonas bauzanensis</name>
    <dbReference type="NCBI Taxonomy" id="658167"/>
    <lineage>
        <taxon>Bacteria</taxon>
        <taxon>Pseudomonadati</taxon>
        <taxon>Pseudomonadota</taxon>
        <taxon>Betaproteobacteria</taxon>
        <taxon>Burkholderiales</taxon>
        <taxon>Alcaligenaceae</taxon>
        <taxon>Pollutimonas</taxon>
    </lineage>
</organism>
<dbReference type="SUPFAM" id="SSF109998">
    <property type="entry name" value="Triger factor/SurA peptide-binding domain-like"/>
    <property type="match status" value="1"/>
</dbReference>
<dbReference type="AlphaFoldDB" id="A0A1M5RFM2"/>
<evidence type="ECO:0000313" key="7">
    <source>
        <dbReference type="EMBL" id="SHH24799.1"/>
    </source>
</evidence>
<dbReference type="InterPro" id="IPR023058">
    <property type="entry name" value="PPIase_PpiC_CS"/>
</dbReference>
<keyword evidence="8" id="KW-1185">Reference proteome</keyword>
<evidence type="ECO:0000256" key="5">
    <source>
        <dbReference type="SAM" id="SignalP"/>
    </source>
</evidence>
<dbReference type="STRING" id="658167.SAMN04488135_102555"/>
<reference evidence="7 8" key="1">
    <citation type="submission" date="2016-11" db="EMBL/GenBank/DDBJ databases">
        <authorList>
            <person name="Jaros S."/>
            <person name="Januszkiewicz K."/>
            <person name="Wedrychowicz H."/>
        </authorList>
    </citation>
    <scope>NUCLEOTIDE SEQUENCE [LARGE SCALE GENOMIC DNA]</scope>
    <source>
        <strain evidence="7 8">CGMCC 1.10190</strain>
    </source>
</reference>
<feature type="domain" description="PpiC" evidence="6">
    <location>
        <begin position="190"/>
        <end position="298"/>
    </location>
</feature>